<proteinExistence type="predicted"/>
<dbReference type="EMBL" id="JAAZBX010000007">
    <property type="protein sequence ID" value="NLD25447.1"/>
    <property type="molecule type" value="Genomic_DNA"/>
</dbReference>
<name>A0A847CZ52_9BACT</name>
<reference evidence="1 2" key="1">
    <citation type="journal article" date="2020" name="Biotechnol. Biofuels">
        <title>New insights from the biogas microbiome by comprehensive genome-resolved metagenomics of nearly 1600 species originating from multiple anaerobic digesters.</title>
        <authorList>
            <person name="Campanaro S."/>
            <person name="Treu L."/>
            <person name="Rodriguez-R L.M."/>
            <person name="Kovalovszki A."/>
            <person name="Ziels R.M."/>
            <person name="Maus I."/>
            <person name="Zhu X."/>
            <person name="Kougias P.G."/>
            <person name="Basile A."/>
            <person name="Luo G."/>
            <person name="Schluter A."/>
            <person name="Konstantinidis K.T."/>
            <person name="Angelidaki I."/>
        </authorList>
    </citation>
    <scope>NUCLEOTIDE SEQUENCE [LARGE SCALE GENOMIC DNA]</scope>
    <source>
        <strain evidence="1">AS06rmzACSIP_65</strain>
    </source>
</reference>
<evidence type="ECO:0000313" key="1">
    <source>
        <dbReference type="EMBL" id="NLD25447.1"/>
    </source>
</evidence>
<comment type="caution">
    <text evidence="1">The sequence shown here is derived from an EMBL/GenBank/DDBJ whole genome shotgun (WGS) entry which is preliminary data.</text>
</comment>
<gene>
    <name evidence="1" type="ORF">GX656_02295</name>
</gene>
<evidence type="ECO:0000313" key="2">
    <source>
        <dbReference type="Proteomes" id="UP000545876"/>
    </source>
</evidence>
<protein>
    <submittedName>
        <fullName evidence="1">Uncharacterized protein</fullName>
    </submittedName>
</protein>
<organism evidence="1 2">
    <name type="scientific">Candidatus Dojkabacteria bacterium</name>
    <dbReference type="NCBI Taxonomy" id="2099670"/>
    <lineage>
        <taxon>Bacteria</taxon>
        <taxon>Candidatus Dojkabacteria</taxon>
    </lineage>
</organism>
<accession>A0A847CZ52</accession>
<sequence length="147" mass="17052">MNNNYEKEKPASWGEVIDSRIEETLNAEAQYSPSSLQFEDISLADIDKHMLERFYAEFPSVVPSGIYSDAGLISLANNQGFHAEMPQNLKTQPLYFILRGDKVAAFLPLENIEESRIDCYFFHKLNIQNDPILREKYLELLYRLNKD</sequence>
<dbReference type="Proteomes" id="UP000545876">
    <property type="component" value="Unassembled WGS sequence"/>
</dbReference>
<dbReference type="AlphaFoldDB" id="A0A847CZ52"/>